<feature type="signal peptide" evidence="2">
    <location>
        <begin position="1"/>
        <end position="16"/>
    </location>
</feature>
<sequence>MIALFSLITLVHTSLGFWDSNGLGFWDSKADNCFNALRHRSRPSVALYDKMRDWKTKDIWEENLLDEHDCVGDFAGCQTYSCHDANGTNIFVVNSCALEGGKCTHADLDPICAEDGGTPKCEICTKGQCNQANIELKVPVTRSVENLKSTKTEGTGTPGAENGTPSTFAN</sequence>
<feature type="chain" id="PRO_5008146453" evidence="2">
    <location>
        <begin position="17"/>
        <end position="170"/>
    </location>
</feature>
<name>A0A183BPS0_GLOPA</name>
<reference evidence="4" key="2">
    <citation type="submission" date="2016-06" db="UniProtKB">
        <authorList>
            <consortium name="WormBaseParasite"/>
        </authorList>
    </citation>
    <scope>IDENTIFICATION</scope>
</reference>
<dbReference type="Proteomes" id="UP000050741">
    <property type="component" value="Unassembled WGS sequence"/>
</dbReference>
<keyword evidence="2" id="KW-0732">Signal</keyword>
<feature type="region of interest" description="Disordered" evidence="1">
    <location>
        <begin position="145"/>
        <end position="170"/>
    </location>
</feature>
<keyword evidence="3" id="KW-1185">Reference proteome</keyword>
<dbReference type="AlphaFoldDB" id="A0A183BPS0"/>
<evidence type="ECO:0000313" key="4">
    <source>
        <dbReference type="WBParaSite" id="GPLIN_000260600"/>
    </source>
</evidence>
<feature type="compositionally biased region" description="Polar residues" evidence="1">
    <location>
        <begin position="145"/>
        <end position="155"/>
    </location>
</feature>
<organism evidence="3 4">
    <name type="scientific">Globodera pallida</name>
    <name type="common">Potato cyst nematode worm</name>
    <name type="synonym">Heterodera pallida</name>
    <dbReference type="NCBI Taxonomy" id="36090"/>
    <lineage>
        <taxon>Eukaryota</taxon>
        <taxon>Metazoa</taxon>
        <taxon>Ecdysozoa</taxon>
        <taxon>Nematoda</taxon>
        <taxon>Chromadorea</taxon>
        <taxon>Rhabditida</taxon>
        <taxon>Tylenchina</taxon>
        <taxon>Tylenchomorpha</taxon>
        <taxon>Tylenchoidea</taxon>
        <taxon>Heteroderidae</taxon>
        <taxon>Heteroderinae</taxon>
        <taxon>Globodera</taxon>
    </lineage>
</organism>
<proteinExistence type="predicted"/>
<evidence type="ECO:0000256" key="1">
    <source>
        <dbReference type="SAM" id="MobiDB-lite"/>
    </source>
</evidence>
<evidence type="ECO:0000313" key="3">
    <source>
        <dbReference type="Proteomes" id="UP000050741"/>
    </source>
</evidence>
<protein>
    <submittedName>
        <fullName evidence="4">Secreted protein</fullName>
    </submittedName>
</protein>
<reference evidence="3" key="1">
    <citation type="submission" date="2014-05" db="EMBL/GenBank/DDBJ databases">
        <title>The genome and life-stage specific transcriptomes of Globodera pallida elucidate key aspects of plant parasitism by a cyst nematode.</title>
        <authorList>
            <person name="Cotton J.A."/>
            <person name="Lilley C.J."/>
            <person name="Jones L.M."/>
            <person name="Kikuchi T."/>
            <person name="Reid A.J."/>
            <person name="Thorpe P."/>
            <person name="Tsai I.J."/>
            <person name="Beasley H."/>
            <person name="Blok V."/>
            <person name="Cock P.J.A."/>
            <person name="Van den Akker S.E."/>
            <person name="Holroyd N."/>
            <person name="Hunt M."/>
            <person name="Mantelin S."/>
            <person name="Naghra H."/>
            <person name="Pain A."/>
            <person name="Palomares-Rius J.E."/>
            <person name="Zarowiecki M."/>
            <person name="Berriman M."/>
            <person name="Jones J.T."/>
            <person name="Urwin P.E."/>
        </authorList>
    </citation>
    <scope>NUCLEOTIDE SEQUENCE [LARGE SCALE GENOMIC DNA]</scope>
    <source>
        <strain evidence="3">Lindley</strain>
    </source>
</reference>
<accession>A0A183BPS0</accession>
<evidence type="ECO:0000256" key="2">
    <source>
        <dbReference type="SAM" id="SignalP"/>
    </source>
</evidence>
<dbReference type="WBParaSite" id="GPLIN_000260600">
    <property type="protein sequence ID" value="GPLIN_000260600"/>
    <property type="gene ID" value="GPLIN_000260600"/>
</dbReference>